<keyword evidence="5 7" id="KW-1133">Transmembrane helix</keyword>
<dbReference type="EMBL" id="PYMB01000003">
    <property type="protein sequence ID" value="PSW13453.1"/>
    <property type="molecule type" value="Genomic_DNA"/>
</dbReference>
<evidence type="ECO:0000256" key="3">
    <source>
        <dbReference type="ARBA" id="ARBA00022475"/>
    </source>
</evidence>
<evidence type="ECO:0000256" key="7">
    <source>
        <dbReference type="SAM" id="Phobius"/>
    </source>
</evidence>
<dbReference type="PROSITE" id="PS50850">
    <property type="entry name" value="MFS"/>
    <property type="match status" value="1"/>
</dbReference>
<protein>
    <submittedName>
        <fullName evidence="9">MFS transporter</fullName>
    </submittedName>
</protein>
<gene>
    <name evidence="9" type="ORF">C9J01_11510</name>
</gene>
<dbReference type="PANTHER" id="PTHR23517">
    <property type="entry name" value="RESISTANCE PROTEIN MDTM, PUTATIVE-RELATED-RELATED"/>
    <property type="match status" value="1"/>
</dbReference>
<feature type="transmembrane region" description="Helical" evidence="7">
    <location>
        <begin position="198"/>
        <end position="223"/>
    </location>
</feature>
<dbReference type="PANTHER" id="PTHR23517:SF2">
    <property type="entry name" value="MULTIDRUG RESISTANCE PROTEIN MDTH"/>
    <property type="match status" value="1"/>
</dbReference>
<proteinExistence type="predicted"/>
<dbReference type="RefSeq" id="WP_107298275.1">
    <property type="nucleotide sequence ID" value="NZ_PYMB01000003.1"/>
</dbReference>
<evidence type="ECO:0000256" key="4">
    <source>
        <dbReference type="ARBA" id="ARBA00022692"/>
    </source>
</evidence>
<evidence type="ECO:0000256" key="1">
    <source>
        <dbReference type="ARBA" id="ARBA00004651"/>
    </source>
</evidence>
<dbReference type="Gene3D" id="1.20.1250.20">
    <property type="entry name" value="MFS general substrate transporter like domains"/>
    <property type="match status" value="2"/>
</dbReference>
<evidence type="ECO:0000256" key="5">
    <source>
        <dbReference type="ARBA" id="ARBA00022989"/>
    </source>
</evidence>
<evidence type="ECO:0000313" key="9">
    <source>
        <dbReference type="EMBL" id="PSW13453.1"/>
    </source>
</evidence>
<dbReference type="AlphaFoldDB" id="A0A2T3NFV3"/>
<keyword evidence="3" id="KW-1003">Cell membrane</keyword>
<dbReference type="InterPro" id="IPR050171">
    <property type="entry name" value="MFS_Transporters"/>
</dbReference>
<dbReference type="OrthoDB" id="8524807at2"/>
<evidence type="ECO:0000259" key="8">
    <source>
        <dbReference type="PROSITE" id="PS50850"/>
    </source>
</evidence>
<keyword evidence="6 7" id="KW-0472">Membrane</keyword>
<dbReference type="GO" id="GO:0005886">
    <property type="term" value="C:plasma membrane"/>
    <property type="evidence" value="ECO:0007669"/>
    <property type="project" value="UniProtKB-SubCell"/>
</dbReference>
<feature type="transmembrane region" description="Helical" evidence="7">
    <location>
        <begin position="289"/>
        <end position="306"/>
    </location>
</feature>
<feature type="transmembrane region" description="Helical" evidence="7">
    <location>
        <begin position="159"/>
        <end position="177"/>
    </location>
</feature>
<dbReference type="Proteomes" id="UP000241346">
    <property type="component" value="Unassembled WGS sequence"/>
</dbReference>
<dbReference type="GO" id="GO:0022857">
    <property type="term" value="F:transmembrane transporter activity"/>
    <property type="evidence" value="ECO:0007669"/>
    <property type="project" value="InterPro"/>
</dbReference>
<comment type="caution">
    <text evidence="9">The sequence shown here is derived from an EMBL/GenBank/DDBJ whole genome shotgun (WGS) entry which is preliminary data.</text>
</comment>
<dbReference type="InterPro" id="IPR011701">
    <property type="entry name" value="MFS"/>
</dbReference>
<evidence type="ECO:0000313" key="10">
    <source>
        <dbReference type="Proteomes" id="UP000241346"/>
    </source>
</evidence>
<feature type="transmembrane region" description="Helical" evidence="7">
    <location>
        <begin position="42"/>
        <end position="63"/>
    </location>
</feature>
<dbReference type="InterPro" id="IPR036259">
    <property type="entry name" value="MFS_trans_sf"/>
</dbReference>
<feature type="transmembrane region" description="Helical" evidence="7">
    <location>
        <begin position="95"/>
        <end position="118"/>
    </location>
</feature>
<feature type="domain" description="Major facilitator superfamily (MFS) profile" evidence="8">
    <location>
        <begin position="5"/>
        <end position="384"/>
    </location>
</feature>
<dbReference type="SUPFAM" id="SSF103473">
    <property type="entry name" value="MFS general substrate transporter"/>
    <property type="match status" value="1"/>
</dbReference>
<keyword evidence="4 7" id="KW-0812">Transmembrane</keyword>
<evidence type="ECO:0000256" key="2">
    <source>
        <dbReference type="ARBA" id="ARBA00022448"/>
    </source>
</evidence>
<dbReference type="InterPro" id="IPR020846">
    <property type="entry name" value="MFS_dom"/>
</dbReference>
<organism evidence="9 10">
    <name type="scientific">Photobacterium rosenbergii</name>
    <dbReference type="NCBI Taxonomy" id="294936"/>
    <lineage>
        <taxon>Bacteria</taxon>
        <taxon>Pseudomonadati</taxon>
        <taxon>Pseudomonadota</taxon>
        <taxon>Gammaproteobacteria</taxon>
        <taxon>Vibrionales</taxon>
        <taxon>Vibrionaceae</taxon>
        <taxon>Photobacterium</taxon>
    </lineage>
</organism>
<feature type="transmembrane region" description="Helical" evidence="7">
    <location>
        <begin position="70"/>
        <end position="89"/>
    </location>
</feature>
<feature type="transmembrane region" description="Helical" evidence="7">
    <location>
        <begin position="235"/>
        <end position="256"/>
    </location>
</feature>
<dbReference type="Pfam" id="PF07690">
    <property type="entry name" value="MFS_1"/>
    <property type="match status" value="1"/>
</dbReference>
<reference evidence="9 10" key="1">
    <citation type="submission" date="2018-03" db="EMBL/GenBank/DDBJ databases">
        <title>Whole genome sequencing of Histamine producing bacteria.</title>
        <authorList>
            <person name="Butler K."/>
        </authorList>
    </citation>
    <scope>NUCLEOTIDE SEQUENCE [LARGE SCALE GENOMIC DNA]</scope>
    <source>
        <strain evidence="9 10">DSM 19138</strain>
    </source>
</reference>
<accession>A0A2T3NFV3</accession>
<name>A0A2T3NFV3_9GAMM</name>
<feature type="transmembrane region" description="Helical" evidence="7">
    <location>
        <begin position="360"/>
        <end position="379"/>
    </location>
</feature>
<keyword evidence="2" id="KW-0813">Transport</keyword>
<feature type="transmembrane region" description="Helical" evidence="7">
    <location>
        <begin position="12"/>
        <end position="30"/>
    </location>
</feature>
<sequence>MHKYHFQLMNLGHALNHFFILIFPTAILGIQQDWGMSYDELLRLGSLGMLAYGLGSLPSGWLGDRWSKRAMMLLFFFGMGIAAMFTALAQTPFQLSIGVIAIGLFASIYHPVGIALVFATTEKTGRAIAVNGLAGNIGLACATAVTAFLTQTINWQSSFFIPGILCVLTGMVYSRVSKDVSYQQQNRKQQSSVSQNQLLRLLLAIAIIATFGGLVFQTITAALPKILQDTFTLPLSQIGLLATGIFTLAAFAQLIIGELIDRVSAKQLLFCVVGGQTSFLLLASVTSGWTLVLCLTGLVFSTYAQIPINDWLIGKSTSDKWRSTVYAVKYMLSFTTGPIAYWLIAYSYSTPSETTNHFSSLYWLLAGVMCLSVAAVVFMPGEKTSSVKQSTRSVVPNR</sequence>
<evidence type="ECO:0000256" key="6">
    <source>
        <dbReference type="ARBA" id="ARBA00023136"/>
    </source>
</evidence>
<comment type="subcellular location">
    <subcellularLocation>
        <location evidence="1">Cell membrane</location>
        <topology evidence="1">Multi-pass membrane protein</topology>
    </subcellularLocation>
</comment>
<feature type="transmembrane region" description="Helical" evidence="7">
    <location>
        <begin position="327"/>
        <end position="348"/>
    </location>
</feature>
<feature type="transmembrane region" description="Helical" evidence="7">
    <location>
        <begin position="130"/>
        <end position="153"/>
    </location>
</feature>